<proteinExistence type="inferred from homology"/>
<reference evidence="9" key="1">
    <citation type="submission" date="2017-02" db="UniProtKB">
        <authorList>
            <consortium name="WormBaseParasite"/>
        </authorList>
    </citation>
    <scope>IDENTIFICATION</scope>
</reference>
<dbReference type="Pfam" id="PF01920">
    <property type="entry name" value="Prefoldin_2"/>
    <property type="match status" value="1"/>
</dbReference>
<dbReference type="WBParaSite" id="DME_0000618801-mRNA-1">
    <property type="protein sequence ID" value="DME_0000618801-mRNA-1"/>
    <property type="gene ID" value="DME_0000618801"/>
</dbReference>
<comment type="similarity">
    <text evidence="1">Belongs to the prefoldin subunit beta family.</text>
</comment>
<accession>A0A0N4UFH5</accession>
<name>A0A0N4UFH5_DRAME</name>
<keyword evidence="8" id="KW-1185">Reference proteome</keyword>
<dbReference type="CDD" id="cd23163">
    <property type="entry name" value="Prefoldin_2"/>
    <property type="match status" value="1"/>
</dbReference>
<dbReference type="Proteomes" id="UP000038040">
    <property type="component" value="Unplaced"/>
</dbReference>
<dbReference type="Proteomes" id="UP000274756">
    <property type="component" value="Unassembled WGS sequence"/>
</dbReference>
<evidence type="ECO:0000256" key="2">
    <source>
        <dbReference type="ARBA" id="ARBA00011695"/>
    </source>
</evidence>
<keyword evidence="5" id="KW-0175">Coiled coil</keyword>
<evidence type="ECO:0000313" key="7">
    <source>
        <dbReference type="Proteomes" id="UP000038040"/>
    </source>
</evidence>
<evidence type="ECO:0000313" key="9">
    <source>
        <dbReference type="WBParaSite" id="DME_0000618801-mRNA-1"/>
    </source>
</evidence>
<dbReference type="InterPro" id="IPR002777">
    <property type="entry name" value="PFD_beta-like"/>
</dbReference>
<evidence type="ECO:0000256" key="3">
    <source>
        <dbReference type="ARBA" id="ARBA00023186"/>
    </source>
</evidence>
<dbReference type="GO" id="GO:0051082">
    <property type="term" value="F:unfolded protein binding"/>
    <property type="evidence" value="ECO:0007669"/>
    <property type="project" value="InterPro"/>
</dbReference>
<sequence length="136" mass="15821">MTKDAANGRLNAEKEAVVNEFQKLREQQRELIIEVARVEEDRREHKRVLDALETMEDDANCYRLIGGSLVQYQVVAIRPILSTNLAGLEKLCTSLKDQLEQKGKELDDYSNKHNIHFITDREIYEMESESKAERKK</sequence>
<organism evidence="7 9">
    <name type="scientific">Dracunculus medinensis</name>
    <name type="common">Guinea worm</name>
    <dbReference type="NCBI Taxonomy" id="318479"/>
    <lineage>
        <taxon>Eukaryota</taxon>
        <taxon>Metazoa</taxon>
        <taxon>Ecdysozoa</taxon>
        <taxon>Nematoda</taxon>
        <taxon>Chromadorea</taxon>
        <taxon>Rhabditida</taxon>
        <taxon>Spirurina</taxon>
        <taxon>Dracunculoidea</taxon>
        <taxon>Dracunculidae</taxon>
        <taxon>Dracunculus</taxon>
    </lineage>
</organism>
<feature type="coiled-coil region" evidence="5">
    <location>
        <begin position="85"/>
        <end position="112"/>
    </location>
</feature>
<keyword evidence="3" id="KW-0143">Chaperone</keyword>
<dbReference type="Gene3D" id="1.10.287.370">
    <property type="match status" value="1"/>
</dbReference>
<gene>
    <name evidence="6" type="ORF">DME_LOCUS1085</name>
</gene>
<comment type="subunit">
    <text evidence="2">Heterohexamer of two PFD-alpha type and four PFD-beta type subunits.</text>
</comment>
<comment type="function">
    <text evidence="4">Binds specifically to cytosolic chaperonin (c-CPN) and transfers target proteins to it. Binds to nascent polypeptide chain and promotes folding in an environment in which there are many competing pathways for nonnative proteins.</text>
</comment>
<reference evidence="6 8" key="2">
    <citation type="submission" date="2018-11" db="EMBL/GenBank/DDBJ databases">
        <authorList>
            <consortium name="Pathogen Informatics"/>
        </authorList>
    </citation>
    <scope>NUCLEOTIDE SEQUENCE [LARGE SCALE GENOMIC DNA]</scope>
</reference>
<dbReference type="STRING" id="318479.A0A0N4UFH5"/>
<dbReference type="OrthoDB" id="29646at2759"/>
<dbReference type="EMBL" id="UYYG01000013">
    <property type="protein sequence ID" value="VDN51112.1"/>
    <property type="molecule type" value="Genomic_DNA"/>
</dbReference>
<dbReference type="InterPro" id="IPR027235">
    <property type="entry name" value="PFD2"/>
</dbReference>
<evidence type="ECO:0000313" key="8">
    <source>
        <dbReference type="Proteomes" id="UP000274756"/>
    </source>
</evidence>
<evidence type="ECO:0000313" key="6">
    <source>
        <dbReference type="EMBL" id="VDN51112.1"/>
    </source>
</evidence>
<evidence type="ECO:0000256" key="4">
    <source>
        <dbReference type="ARBA" id="ARBA00024667"/>
    </source>
</evidence>
<dbReference type="GO" id="GO:0006457">
    <property type="term" value="P:protein folding"/>
    <property type="evidence" value="ECO:0007669"/>
    <property type="project" value="InterPro"/>
</dbReference>
<evidence type="ECO:0000256" key="5">
    <source>
        <dbReference type="SAM" id="Coils"/>
    </source>
</evidence>
<evidence type="ECO:0000256" key="1">
    <source>
        <dbReference type="ARBA" id="ARBA00008045"/>
    </source>
</evidence>
<dbReference type="InterPro" id="IPR009053">
    <property type="entry name" value="Prefoldin"/>
</dbReference>
<protein>
    <submittedName>
        <fullName evidence="9">Prefoldin subunit 2</fullName>
    </submittedName>
</protein>
<dbReference type="AlphaFoldDB" id="A0A0N4UFH5"/>
<dbReference type="GO" id="GO:0016272">
    <property type="term" value="C:prefoldin complex"/>
    <property type="evidence" value="ECO:0007669"/>
    <property type="project" value="InterPro"/>
</dbReference>
<dbReference type="PANTHER" id="PTHR13303">
    <property type="entry name" value="PREFOLDIN SUBUNIT 2"/>
    <property type="match status" value="1"/>
</dbReference>
<dbReference type="SUPFAM" id="SSF46579">
    <property type="entry name" value="Prefoldin"/>
    <property type="match status" value="1"/>
</dbReference>
<feature type="coiled-coil region" evidence="5">
    <location>
        <begin position="7"/>
        <end position="58"/>
    </location>
</feature>